<protein>
    <submittedName>
        <fullName evidence="1">Uncharacterized protein</fullName>
    </submittedName>
</protein>
<dbReference type="EMBL" id="GBRH01218512">
    <property type="protein sequence ID" value="JAD79383.1"/>
    <property type="molecule type" value="Transcribed_RNA"/>
</dbReference>
<proteinExistence type="predicted"/>
<sequence length="149" mass="16364">MNDEELGTCLLGLHALTSLEISNCSHVTSLPQIESPGGLTKLHELHIRQCSEFSTLHSLASFVALESMLIENCPKVTVESFPSSFNNTSSLRKLSIMNCAELESLPSGFPSSMQVIHLIGCKPTLMNQLQLKDGPEWDKVACIPIKQIR</sequence>
<accession>A0A0A9CY83</accession>
<dbReference type="PANTHER" id="PTHR36766">
    <property type="entry name" value="PLANT BROAD-SPECTRUM MILDEW RESISTANCE PROTEIN RPW8"/>
    <property type="match status" value="1"/>
</dbReference>
<name>A0A0A9CY83_ARUDO</name>
<dbReference type="SUPFAM" id="SSF52058">
    <property type="entry name" value="L domain-like"/>
    <property type="match status" value="1"/>
</dbReference>
<reference evidence="1" key="2">
    <citation type="journal article" date="2015" name="Data Brief">
        <title>Shoot transcriptome of the giant reed, Arundo donax.</title>
        <authorList>
            <person name="Barrero R.A."/>
            <person name="Guerrero F.D."/>
            <person name="Moolhuijzen P."/>
            <person name="Goolsby J.A."/>
            <person name="Tidwell J."/>
            <person name="Bellgard S.E."/>
            <person name="Bellgard M.I."/>
        </authorList>
    </citation>
    <scope>NUCLEOTIDE SEQUENCE</scope>
    <source>
        <tissue evidence="1">Shoot tissue taken approximately 20 cm above the soil surface</tissue>
    </source>
</reference>
<dbReference type="PANTHER" id="PTHR36766:SF30">
    <property type="entry name" value="TIR-NBS TYPE DISEASE RESISTANCE PROTEIN-RELATED"/>
    <property type="match status" value="1"/>
</dbReference>
<dbReference type="Gene3D" id="3.80.10.10">
    <property type="entry name" value="Ribonuclease Inhibitor"/>
    <property type="match status" value="1"/>
</dbReference>
<evidence type="ECO:0000313" key="1">
    <source>
        <dbReference type="EMBL" id="JAD79383.1"/>
    </source>
</evidence>
<reference evidence="1" key="1">
    <citation type="submission" date="2014-09" db="EMBL/GenBank/DDBJ databases">
        <authorList>
            <person name="Magalhaes I.L.F."/>
            <person name="Oliveira U."/>
            <person name="Santos F.R."/>
            <person name="Vidigal T.H.D.A."/>
            <person name="Brescovit A.D."/>
            <person name="Santos A.J."/>
        </authorList>
    </citation>
    <scope>NUCLEOTIDE SEQUENCE</scope>
    <source>
        <tissue evidence="1">Shoot tissue taken approximately 20 cm above the soil surface</tissue>
    </source>
</reference>
<dbReference type="InterPro" id="IPR032675">
    <property type="entry name" value="LRR_dom_sf"/>
</dbReference>
<dbReference type="AlphaFoldDB" id="A0A0A9CY83"/>
<organism evidence="1">
    <name type="scientific">Arundo donax</name>
    <name type="common">Giant reed</name>
    <name type="synonym">Donax arundinaceus</name>
    <dbReference type="NCBI Taxonomy" id="35708"/>
    <lineage>
        <taxon>Eukaryota</taxon>
        <taxon>Viridiplantae</taxon>
        <taxon>Streptophyta</taxon>
        <taxon>Embryophyta</taxon>
        <taxon>Tracheophyta</taxon>
        <taxon>Spermatophyta</taxon>
        <taxon>Magnoliopsida</taxon>
        <taxon>Liliopsida</taxon>
        <taxon>Poales</taxon>
        <taxon>Poaceae</taxon>
        <taxon>PACMAD clade</taxon>
        <taxon>Arundinoideae</taxon>
        <taxon>Arundineae</taxon>
        <taxon>Arundo</taxon>
    </lineage>
</organism>